<dbReference type="OrthoDB" id="6133475at2759"/>
<dbReference type="AlphaFoldDB" id="A0A9Q1C209"/>
<keyword evidence="4" id="KW-1185">Reference proteome</keyword>
<proteinExistence type="predicted"/>
<evidence type="ECO:0000313" key="4">
    <source>
        <dbReference type="Proteomes" id="UP001152320"/>
    </source>
</evidence>
<dbReference type="InterPro" id="IPR016186">
    <property type="entry name" value="C-type_lectin-like/link_sf"/>
</dbReference>
<accession>A0A9Q1C209</accession>
<dbReference type="CDD" id="cd00037">
    <property type="entry name" value="CLECT"/>
    <property type="match status" value="1"/>
</dbReference>
<dbReference type="PROSITE" id="PS50041">
    <property type="entry name" value="C_TYPE_LECTIN_2"/>
    <property type="match status" value="1"/>
</dbReference>
<evidence type="ECO:0000256" key="1">
    <source>
        <dbReference type="SAM" id="Phobius"/>
    </source>
</evidence>
<keyword evidence="1" id="KW-1133">Transmembrane helix</keyword>
<gene>
    <name evidence="3" type="ORF">HOLleu_17929</name>
</gene>
<feature type="domain" description="C-type lectin" evidence="2">
    <location>
        <begin position="42"/>
        <end position="161"/>
    </location>
</feature>
<dbReference type="InterPro" id="IPR016187">
    <property type="entry name" value="CTDL_fold"/>
</dbReference>
<organism evidence="3 4">
    <name type="scientific">Holothuria leucospilota</name>
    <name type="common">Black long sea cucumber</name>
    <name type="synonym">Mertensiothuria leucospilota</name>
    <dbReference type="NCBI Taxonomy" id="206669"/>
    <lineage>
        <taxon>Eukaryota</taxon>
        <taxon>Metazoa</taxon>
        <taxon>Echinodermata</taxon>
        <taxon>Eleutherozoa</taxon>
        <taxon>Echinozoa</taxon>
        <taxon>Holothuroidea</taxon>
        <taxon>Aspidochirotacea</taxon>
        <taxon>Aspidochirotida</taxon>
        <taxon>Holothuriidae</taxon>
        <taxon>Holothuria</taxon>
    </lineage>
</organism>
<dbReference type="Pfam" id="PF00059">
    <property type="entry name" value="Lectin_C"/>
    <property type="match status" value="1"/>
</dbReference>
<feature type="transmembrane region" description="Helical" evidence="1">
    <location>
        <begin position="5"/>
        <end position="26"/>
    </location>
</feature>
<comment type="caution">
    <text evidence="3">The sequence shown here is derived from an EMBL/GenBank/DDBJ whole genome shotgun (WGS) entry which is preliminary data.</text>
</comment>
<dbReference type="PANTHER" id="PTHR22803">
    <property type="entry name" value="MANNOSE, PHOSPHOLIPASE, LECTIN RECEPTOR RELATED"/>
    <property type="match status" value="1"/>
</dbReference>
<keyword evidence="1" id="KW-0472">Membrane</keyword>
<evidence type="ECO:0000259" key="2">
    <source>
        <dbReference type="PROSITE" id="PS50041"/>
    </source>
</evidence>
<dbReference type="InterPro" id="IPR050111">
    <property type="entry name" value="C-type_lectin/snaclec_domain"/>
</dbReference>
<dbReference type="SMART" id="SM00034">
    <property type="entry name" value="CLECT"/>
    <property type="match status" value="1"/>
</dbReference>
<dbReference type="Proteomes" id="UP001152320">
    <property type="component" value="Chromosome 8"/>
</dbReference>
<keyword evidence="1" id="KW-0812">Transmembrane</keyword>
<protein>
    <submittedName>
        <fullName evidence="3">Collectin-12</fullName>
    </submittedName>
</protein>
<name>A0A9Q1C209_HOLLE</name>
<dbReference type="EMBL" id="JAIZAY010000008">
    <property type="protein sequence ID" value="KAJ8037181.1"/>
    <property type="molecule type" value="Genomic_DNA"/>
</dbReference>
<evidence type="ECO:0000313" key="3">
    <source>
        <dbReference type="EMBL" id="KAJ8037181.1"/>
    </source>
</evidence>
<dbReference type="Gene3D" id="3.10.100.10">
    <property type="entry name" value="Mannose-Binding Protein A, subunit A"/>
    <property type="match status" value="1"/>
</dbReference>
<dbReference type="SUPFAM" id="SSF56436">
    <property type="entry name" value="C-type lectin-like"/>
    <property type="match status" value="1"/>
</dbReference>
<dbReference type="InterPro" id="IPR001304">
    <property type="entry name" value="C-type_lectin-like"/>
</dbReference>
<sequence>MDRLLYCVFIQGTVFLMFFVMHPIALMDVDNLNACREEFIYFENHCYYFASERQIFTIAKEKCNNYSLSQSNLCHLTSIHSAEENAFIRGNAQRRWGENSFWLGATKEDSVQNEYSWLDGSPMYFADFKPNPKPGTCLQWPGKPPGWNGANCSFKKYFVCKTKAVTPYSVAIYSGTQRH</sequence>
<reference evidence="3" key="1">
    <citation type="submission" date="2021-10" db="EMBL/GenBank/DDBJ databases">
        <title>Tropical sea cucumber genome reveals ecological adaptation and Cuvierian tubules defense mechanism.</title>
        <authorList>
            <person name="Chen T."/>
        </authorList>
    </citation>
    <scope>NUCLEOTIDE SEQUENCE</scope>
    <source>
        <strain evidence="3">Nanhai2018</strain>
        <tissue evidence="3">Muscle</tissue>
    </source>
</reference>